<gene>
    <name evidence="9" type="ORF">EEDITHA_LOCUS13673</name>
</gene>
<feature type="domain" description="C2H2-type" evidence="7">
    <location>
        <begin position="396"/>
        <end position="424"/>
    </location>
</feature>
<feature type="domain" description="ZAD" evidence="8">
    <location>
        <begin position="24"/>
        <end position="104"/>
    </location>
</feature>
<dbReference type="InterPro" id="IPR013087">
    <property type="entry name" value="Znf_C2H2_type"/>
</dbReference>
<keyword evidence="2" id="KW-0677">Repeat</keyword>
<feature type="domain" description="C2H2-type" evidence="7">
    <location>
        <begin position="311"/>
        <end position="334"/>
    </location>
</feature>
<sequence>MENTQHEDQITLSALKYVCGEDEHVCRLCLSPTENKDINVENTVKLQTLYYENSITYRNMLEVLNVPEEELLPQILCKSCAKITINCYLFQQLRQYSIEKWLKALGLLQKSLIQLNALKPDIRTAYLIINKSDNLVFKSNKSYEIKPKKVAVLKEIMKNCQKYNQGQRKLKECVCNECGEKFSSHFYLVKHMRGHNKTFNPCKECSKIFSTPLQLQEHRERVHYPKTLQCDKCSNMFSTLKILKSHEKTHHTPAKCNLCNIEFPSRKILRAHLDTHKTNTCSLCGKNFRNIRNFKNHVNRCGNKGEEQQKYICDICNKCYSRKNGLRSHFKIDHGFGKVLSCSWCNKKFDAISRLKNHTVKHTKERNFHCNQCGGQFVTYPALVYHIRLHTGEKPFPCDLCGESFLSASRRMEHKKRKHIGPTKACTLCKMKFITSHQLRKHFQRHFNPNSKLFITKADLIELQKADQQQMQE</sequence>
<dbReference type="InterPro" id="IPR012934">
    <property type="entry name" value="Znf_AD"/>
</dbReference>
<dbReference type="InterPro" id="IPR036236">
    <property type="entry name" value="Znf_C2H2_sf"/>
</dbReference>
<feature type="domain" description="C2H2-type" evidence="7">
    <location>
        <begin position="340"/>
        <end position="367"/>
    </location>
</feature>
<feature type="domain" description="C2H2-type" evidence="7">
    <location>
        <begin position="368"/>
        <end position="395"/>
    </location>
</feature>
<dbReference type="SMART" id="SM00355">
    <property type="entry name" value="ZnF_C2H2"/>
    <property type="match status" value="10"/>
</dbReference>
<dbReference type="GO" id="GO:0005634">
    <property type="term" value="C:nucleus"/>
    <property type="evidence" value="ECO:0007669"/>
    <property type="project" value="InterPro"/>
</dbReference>
<proteinExistence type="predicted"/>
<evidence type="ECO:0000256" key="5">
    <source>
        <dbReference type="PROSITE-ProRule" id="PRU00042"/>
    </source>
</evidence>
<evidence type="ECO:0000259" key="8">
    <source>
        <dbReference type="PROSITE" id="PS51915"/>
    </source>
</evidence>
<feature type="binding site" evidence="6">
    <location>
        <position position="29"/>
    </location>
    <ligand>
        <name>Zn(2+)</name>
        <dbReference type="ChEBI" id="CHEBI:29105"/>
    </ligand>
</feature>
<dbReference type="Pfam" id="PF12874">
    <property type="entry name" value="zf-met"/>
    <property type="match status" value="1"/>
</dbReference>
<dbReference type="PROSITE" id="PS51915">
    <property type="entry name" value="ZAD"/>
    <property type="match status" value="1"/>
</dbReference>
<dbReference type="PANTHER" id="PTHR24379:SF121">
    <property type="entry name" value="C2H2-TYPE DOMAIN-CONTAINING PROTEIN"/>
    <property type="match status" value="1"/>
</dbReference>
<feature type="binding site" evidence="6">
    <location>
        <position position="26"/>
    </location>
    <ligand>
        <name>Zn(2+)</name>
        <dbReference type="ChEBI" id="CHEBI:29105"/>
    </ligand>
</feature>
<accession>A0AAU9UKW5</accession>
<dbReference type="AlphaFoldDB" id="A0AAU9UKW5"/>
<dbReference type="EMBL" id="CAKOGL010000020">
    <property type="protein sequence ID" value="CAH2098571.1"/>
    <property type="molecule type" value="Genomic_DNA"/>
</dbReference>
<evidence type="ECO:0000313" key="10">
    <source>
        <dbReference type="Proteomes" id="UP001153954"/>
    </source>
</evidence>
<dbReference type="Gene3D" id="3.30.160.60">
    <property type="entry name" value="Classic Zinc Finger"/>
    <property type="match status" value="5"/>
</dbReference>
<feature type="binding site" evidence="6">
    <location>
        <position position="80"/>
    </location>
    <ligand>
        <name>Zn(2+)</name>
        <dbReference type="ChEBI" id="CHEBI:29105"/>
    </ligand>
</feature>
<dbReference type="Proteomes" id="UP001153954">
    <property type="component" value="Unassembled WGS sequence"/>
</dbReference>
<keyword evidence="10" id="KW-1185">Reference proteome</keyword>
<name>A0AAU9UKW5_EUPED</name>
<evidence type="ECO:0000256" key="1">
    <source>
        <dbReference type="ARBA" id="ARBA00022723"/>
    </source>
</evidence>
<feature type="domain" description="C2H2-type" evidence="7">
    <location>
        <begin position="200"/>
        <end position="223"/>
    </location>
</feature>
<feature type="domain" description="C2H2-type" evidence="7">
    <location>
        <begin position="228"/>
        <end position="256"/>
    </location>
</feature>
<evidence type="ECO:0000256" key="3">
    <source>
        <dbReference type="ARBA" id="ARBA00022771"/>
    </source>
</evidence>
<reference evidence="9" key="1">
    <citation type="submission" date="2022-03" db="EMBL/GenBank/DDBJ databases">
        <authorList>
            <person name="Tunstrom K."/>
        </authorList>
    </citation>
    <scope>NUCLEOTIDE SEQUENCE</scope>
</reference>
<dbReference type="PANTHER" id="PTHR24379">
    <property type="entry name" value="KRAB AND ZINC FINGER DOMAIN-CONTAINING"/>
    <property type="match status" value="1"/>
</dbReference>
<dbReference type="GO" id="GO:0008270">
    <property type="term" value="F:zinc ion binding"/>
    <property type="evidence" value="ECO:0007669"/>
    <property type="project" value="UniProtKB-UniRule"/>
</dbReference>
<keyword evidence="4 6" id="KW-0862">Zinc</keyword>
<evidence type="ECO:0000256" key="6">
    <source>
        <dbReference type="PROSITE-ProRule" id="PRU01263"/>
    </source>
</evidence>
<comment type="caution">
    <text evidence="9">The sequence shown here is derived from an EMBL/GenBank/DDBJ whole genome shotgun (WGS) entry which is preliminary data.</text>
</comment>
<dbReference type="SUPFAM" id="SSF57667">
    <property type="entry name" value="beta-beta-alpha zinc fingers"/>
    <property type="match status" value="6"/>
</dbReference>
<feature type="binding site" evidence="6">
    <location>
        <position position="77"/>
    </location>
    <ligand>
        <name>Zn(2+)</name>
        <dbReference type="ChEBI" id="CHEBI:29105"/>
    </ligand>
</feature>
<evidence type="ECO:0000313" key="9">
    <source>
        <dbReference type="EMBL" id="CAH2098571.1"/>
    </source>
</evidence>
<feature type="domain" description="C2H2-type" evidence="7">
    <location>
        <begin position="279"/>
        <end position="308"/>
    </location>
</feature>
<dbReference type="PROSITE" id="PS50157">
    <property type="entry name" value="ZINC_FINGER_C2H2_2"/>
    <property type="match status" value="8"/>
</dbReference>
<dbReference type="Pfam" id="PF00096">
    <property type="entry name" value="zf-C2H2"/>
    <property type="match status" value="3"/>
</dbReference>
<organism evidence="9 10">
    <name type="scientific">Euphydryas editha</name>
    <name type="common">Edith's checkerspot</name>
    <dbReference type="NCBI Taxonomy" id="104508"/>
    <lineage>
        <taxon>Eukaryota</taxon>
        <taxon>Metazoa</taxon>
        <taxon>Ecdysozoa</taxon>
        <taxon>Arthropoda</taxon>
        <taxon>Hexapoda</taxon>
        <taxon>Insecta</taxon>
        <taxon>Pterygota</taxon>
        <taxon>Neoptera</taxon>
        <taxon>Endopterygota</taxon>
        <taxon>Lepidoptera</taxon>
        <taxon>Glossata</taxon>
        <taxon>Ditrysia</taxon>
        <taxon>Papilionoidea</taxon>
        <taxon>Nymphalidae</taxon>
        <taxon>Nymphalinae</taxon>
        <taxon>Euphydryas</taxon>
    </lineage>
</organism>
<feature type="domain" description="C2H2-type" evidence="7">
    <location>
        <begin position="173"/>
        <end position="195"/>
    </location>
</feature>
<evidence type="ECO:0000259" key="7">
    <source>
        <dbReference type="PROSITE" id="PS50157"/>
    </source>
</evidence>
<protein>
    <submittedName>
        <fullName evidence="9">Uncharacterized protein</fullName>
    </submittedName>
</protein>
<dbReference type="SMART" id="SM00868">
    <property type="entry name" value="zf-AD"/>
    <property type="match status" value="2"/>
</dbReference>
<keyword evidence="1 6" id="KW-0479">Metal-binding</keyword>
<evidence type="ECO:0000256" key="4">
    <source>
        <dbReference type="ARBA" id="ARBA00022833"/>
    </source>
</evidence>
<dbReference type="PROSITE" id="PS00028">
    <property type="entry name" value="ZINC_FINGER_C2H2_1"/>
    <property type="match status" value="9"/>
</dbReference>
<evidence type="ECO:0000256" key="2">
    <source>
        <dbReference type="ARBA" id="ARBA00022737"/>
    </source>
</evidence>
<keyword evidence="3 5" id="KW-0863">Zinc-finger</keyword>